<dbReference type="EC" id="3.4.11.2" evidence="2"/>
<sequence length="51" mass="5834">WVIGTNFLPTEARRAFPCFDEPGLKSVFNMEVIRDPNLHTLSNMPLAKVYP</sequence>
<dbReference type="PANTHER" id="PTHR11533:SF299">
    <property type="entry name" value="AMINOPEPTIDASE"/>
    <property type="match status" value="1"/>
</dbReference>
<organism>
    <name type="scientific">Ixodes scapularis</name>
    <name type="common">Black-legged tick</name>
    <name type="synonym">Deer tick</name>
    <dbReference type="NCBI Taxonomy" id="6945"/>
    <lineage>
        <taxon>Eukaryota</taxon>
        <taxon>Metazoa</taxon>
        <taxon>Ecdysozoa</taxon>
        <taxon>Arthropoda</taxon>
        <taxon>Chelicerata</taxon>
        <taxon>Arachnida</taxon>
        <taxon>Acari</taxon>
        <taxon>Parasitiformes</taxon>
        <taxon>Ixodida</taxon>
        <taxon>Ixodoidea</taxon>
        <taxon>Ixodidae</taxon>
        <taxon>Ixodinae</taxon>
        <taxon>Ixodes</taxon>
    </lineage>
</organism>
<feature type="domain" description="Aminopeptidase N-like N-terminal" evidence="1">
    <location>
        <begin position="1"/>
        <end position="48"/>
    </location>
</feature>
<dbReference type="Proteomes" id="UP000001555">
    <property type="component" value="Unassembled WGS sequence"/>
</dbReference>
<gene>
    <name evidence="2" type="ORF">IscW_ISCW014048</name>
</gene>
<evidence type="ECO:0000313" key="3">
    <source>
        <dbReference type="EnsemblMetazoa" id="ISCW014048-PA"/>
    </source>
</evidence>
<dbReference type="Gene3D" id="2.60.40.1730">
    <property type="entry name" value="tricorn interacting facor f3 domain"/>
    <property type="match status" value="1"/>
</dbReference>
<accession>B7QH46</accession>
<dbReference type="GO" id="GO:0016285">
    <property type="term" value="F:alanyl aminopeptidase activity"/>
    <property type="evidence" value="ECO:0007669"/>
    <property type="project" value="UniProtKB-EC"/>
</dbReference>
<keyword evidence="2" id="KW-0378">Hydrolase</keyword>
<dbReference type="AlphaFoldDB" id="B7QH46"/>
<dbReference type="HOGENOM" id="CLU_3112381_0_0_1"/>
<evidence type="ECO:0000313" key="2">
    <source>
        <dbReference type="EMBL" id="EEC18168.1"/>
    </source>
</evidence>
<dbReference type="InterPro" id="IPR045357">
    <property type="entry name" value="Aminopeptidase_N-like_N"/>
</dbReference>
<reference evidence="2 4" key="1">
    <citation type="submission" date="2008-03" db="EMBL/GenBank/DDBJ databases">
        <title>Annotation of Ixodes scapularis.</title>
        <authorList>
            <consortium name="Ixodes scapularis Genome Project Consortium"/>
            <person name="Caler E."/>
            <person name="Hannick L.I."/>
            <person name="Bidwell S."/>
            <person name="Joardar V."/>
            <person name="Thiagarajan M."/>
            <person name="Amedeo P."/>
            <person name="Galinsky K.J."/>
            <person name="Schobel S."/>
            <person name="Inman J."/>
            <person name="Hostetler J."/>
            <person name="Miller J."/>
            <person name="Hammond M."/>
            <person name="Megy K."/>
            <person name="Lawson D."/>
            <person name="Kodira C."/>
            <person name="Sutton G."/>
            <person name="Meyer J."/>
            <person name="Hill C.A."/>
            <person name="Birren B."/>
            <person name="Nene V."/>
            <person name="Collins F."/>
            <person name="Alarcon-Chaidez F."/>
            <person name="Wikel S."/>
            <person name="Strausberg R."/>
        </authorList>
    </citation>
    <scope>NUCLEOTIDE SEQUENCE [LARGE SCALE GENOMIC DNA]</scope>
    <source>
        <strain evidence="4">Wikel</strain>
        <strain evidence="2">Wikel colony</strain>
    </source>
</reference>
<evidence type="ECO:0000259" key="1">
    <source>
        <dbReference type="Pfam" id="PF17900"/>
    </source>
</evidence>
<dbReference type="PANTHER" id="PTHR11533">
    <property type="entry name" value="PROTEASE M1 ZINC METALLOPROTEASE"/>
    <property type="match status" value="1"/>
</dbReference>
<proteinExistence type="predicted"/>
<dbReference type="VEuPathDB" id="VectorBase:ISCI014048"/>
<dbReference type="InterPro" id="IPR042097">
    <property type="entry name" value="Aminopeptidase_N-like_N_sf"/>
</dbReference>
<dbReference type="EMBL" id="ABJB010632395">
    <property type="status" value="NOT_ANNOTATED_CDS"/>
    <property type="molecule type" value="Genomic_DNA"/>
</dbReference>
<dbReference type="Pfam" id="PF17900">
    <property type="entry name" value="Peptidase_M1_N"/>
    <property type="match status" value="1"/>
</dbReference>
<dbReference type="EMBL" id="DS936771">
    <property type="protein sequence ID" value="EEC18168.1"/>
    <property type="molecule type" value="Genomic_DNA"/>
</dbReference>
<feature type="non-terminal residue" evidence="2">
    <location>
        <position position="51"/>
    </location>
</feature>
<dbReference type="VEuPathDB" id="VectorBase:ISCP_002767"/>
<dbReference type="OrthoDB" id="510539at2759"/>
<dbReference type="VEuPathDB" id="VectorBase:ISCW014048"/>
<protein>
    <submittedName>
        <fullName evidence="2 3">Aminopeptidase N, putative</fullName>
        <ecNumber evidence="2">3.4.11.2</ecNumber>
    </submittedName>
</protein>
<dbReference type="SUPFAM" id="SSF63737">
    <property type="entry name" value="Leukotriene A4 hydrolase N-terminal domain"/>
    <property type="match status" value="1"/>
</dbReference>
<feature type="non-terminal residue" evidence="2">
    <location>
        <position position="1"/>
    </location>
</feature>
<name>B7QH46_IXOSC</name>
<reference evidence="3" key="2">
    <citation type="submission" date="2020-05" db="UniProtKB">
        <authorList>
            <consortium name="EnsemblMetazoa"/>
        </authorList>
    </citation>
    <scope>IDENTIFICATION</scope>
    <source>
        <strain evidence="3">wikel</strain>
    </source>
</reference>
<dbReference type="EnsemblMetazoa" id="ISCW014048-RA">
    <property type="protein sequence ID" value="ISCW014048-PA"/>
    <property type="gene ID" value="ISCW014048"/>
</dbReference>
<dbReference type="PaxDb" id="6945-B7QH46"/>
<keyword evidence="2" id="KW-0645">Protease</keyword>
<keyword evidence="2" id="KW-0031">Aminopeptidase</keyword>
<keyword evidence="4" id="KW-1185">Reference proteome</keyword>
<dbReference type="InterPro" id="IPR050344">
    <property type="entry name" value="Peptidase_M1_aminopeptidases"/>
</dbReference>
<evidence type="ECO:0000313" key="4">
    <source>
        <dbReference type="Proteomes" id="UP000001555"/>
    </source>
</evidence>